<evidence type="ECO:0000256" key="7">
    <source>
        <dbReference type="ARBA" id="ARBA00047899"/>
    </source>
</evidence>
<evidence type="ECO:0000256" key="5">
    <source>
        <dbReference type="ARBA" id="ARBA00022777"/>
    </source>
</evidence>
<dbReference type="SMART" id="SM00220">
    <property type="entry name" value="S_TKc"/>
    <property type="match status" value="1"/>
</dbReference>
<gene>
    <name evidence="10" type="primary">Dsim\GD19491</name>
    <name evidence="10" type="ORF">Dsim_GD19491</name>
</gene>
<dbReference type="InterPro" id="IPR008271">
    <property type="entry name" value="Ser/Thr_kinase_AS"/>
</dbReference>
<dbReference type="PANTHER" id="PTHR45998:SF2">
    <property type="entry name" value="SERINE_THREONINE-PROTEIN KINASE 16"/>
    <property type="match status" value="1"/>
</dbReference>
<evidence type="ECO:0000256" key="6">
    <source>
        <dbReference type="ARBA" id="ARBA00022840"/>
    </source>
</evidence>
<dbReference type="OrthoDB" id="248923at2759"/>
<dbReference type="SUPFAM" id="SSF56112">
    <property type="entry name" value="Protein kinase-like (PK-like)"/>
    <property type="match status" value="1"/>
</dbReference>
<dbReference type="PROSITE" id="PS00108">
    <property type="entry name" value="PROTEIN_KINASE_ST"/>
    <property type="match status" value="1"/>
</dbReference>
<dbReference type="AlphaFoldDB" id="B4QZK9"/>
<evidence type="ECO:0000313" key="11">
    <source>
        <dbReference type="Proteomes" id="UP000000304"/>
    </source>
</evidence>
<dbReference type="STRING" id="7240.B4QZK9"/>
<dbReference type="EC" id="2.7.11.1" evidence="1"/>
<protein>
    <recommendedName>
        <fullName evidence="1">non-specific serine/threonine protein kinase</fullName>
        <ecNumber evidence="1">2.7.11.1</ecNumber>
    </recommendedName>
</protein>
<evidence type="ECO:0000256" key="3">
    <source>
        <dbReference type="ARBA" id="ARBA00022679"/>
    </source>
</evidence>
<dbReference type="PhylomeDB" id="B4QZK9"/>
<dbReference type="OMA" id="AMHQYKV"/>
<dbReference type="Pfam" id="PF00069">
    <property type="entry name" value="Pkinase"/>
    <property type="match status" value="1"/>
</dbReference>
<dbReference type="GO" id="GO:0005794">
    <property type="term" value="C:Golgi apparatus"/>
    <property type="evidence" value="ECO:0007669"/>
    <property type="project" value="TreeGrafter"/>
</dbReference>
<evidence type="ECO:0000259" key="9">
    <source>
        <dbReference type="PROSITE" id="PS50011"/>
    </source>
</evidence>
<dbReference type="Proteomes" id="UP000000304">
    <property type="component" value="Chromosome 3R"/>
</dbReference>
<evidence type="ECO:0000256" key="1">
    <source>
        <dbReference type="ARBA" id="ARBA00012513"/>
    </source>
</evidence>
<evidence type="ECO:0000256" key="8">
    <source>
        <dbReference type="ARBA" id="ARBA00048679"/>
    </source>
</evidence>
<dbReference type="CDD" id="cd13986">
    <property type="entry name" value="STKc_16"/>
    <property type="match status" value="1"/>
</dbReference>
<dbReference type="GO" id="GO:0004674">
    <property type="term" value="F:protein serine/threonine kinase activity"/>
    <property type="evidence" value="ECO:0007669"/>
    <property type="project" value="UniProtKB-KW"/>
</dbReference>
<keyword evidence="6" id="KW-0067">ATP-binding</keyword>
<dbReference type="FunFam" id="1.10.510.10:FF:000890">
    <property type="entry name" value="Blast:Serine/threonine-protein kinase 16"/>
    <property type="match status" value="1"/>
</dbReference>
<keyword evidence="11" id="KW-1185">Reference proteome</keyword>
<dbReference type="GO" id="GO:0005524">
    <property type="term" value="F:ATP binding"/>
    <property type="evidence" value="ECO:0007669"/>
    <property type="project" value="UniProtKB-KW"/>
</dbReference>
<dbReference type="PROSITE" id="PS50011">
    <property type="entry name" value="PROTEIN_KINASE_DOM"/>
    <property type="match status" value="1"/>
</dbReference>
<dbReference type="InterPro" id="IPR052239">
    <property type="entry name" value="Ser/Thr-specific_kinases"/>
</dbReference>
<reference evidence="10 11" key="1">
    <citation type="journal article" date="2007" name="Nature">
        <title>Evolution of genes and genomes on the Drosophila phylogeny.</title>
        <authorList>
            <consortium name="Drosophila 12 Genomes Consortium"/>
            <person name="Clark A.G."/>
            <person name="Eisen M.B."/>
            <person name="Smith D.R."/>
            <person name="Bergman C.M."/>
            <person name="Oliver B."/>
            <person name="Markow T.A."/>
            <person name="Kaufman T.C."/>
            <person name="Kellis M."/>
            <person name="Gelbart W."/>
            <person name="Iyer V.N."/>
            <person name="Pollard D.A."/>
            <person name="Sackton T.B."/>
            <person name="Larracuente A.M."/>
            <person name="Singh N.D."/>
            <person name="Abad J.P."/>
            <person name="Abt D.N."/>
            <person name="Adryan B."/>
            <person name="Aguade M."/>
            <person name="Akashi H."/>
            <person name="Anderson W.W."/>
            <person name="Aquadro C.F."/>
            <person name="Ardell D.H."/>
            <person name="Arguello R."/>
            <person name="Artieri C.G."/>
            <person name="Barbash D.A."/>
            <person name="Barker D."/>
            <person name="Barsanti P."/>
            <person name="Batterham P."/>
            <person name="Batzoglou S."/>
            <person name="Begun D."/>
            <person name="Bhutkar A."/>
            <person name="Blanco E."/>
            <person name="Bosak S.A."/>
            <person name="Bradley R.K."/>
            <person name="Brand A.D."/>
            <person name="Brent M.R."/>
            <person name="Brooks A.N."/>
            <person name="Brown R.H."/>
            <person name="Butlin R.K."/>
            <person name="Caggese C."/>
            <person name="Calvi B.R."/>
            <person name="Bernardo de Carvalho A."/>
            <person name="Caspi A."/>
            <person name="Castrezana S."/>
            <person name="Celniker S.E."/>
            <person name="Chang J.L."/>
            <person name="Chapple C."/>
            <person name="Chatterji S."/>
            <person name="Chinwalla A."/>
            <person name="Civetta A."/>
            <person name="Clifton S.W."/>
            <person name="Comeron J.M."/>
            <person name="Costello J.C."/>
            <person name="Coyne J.A."/>
            <person name="Daub J."/>
            <person name="David R.G."/>
            <person name="Delcher A.L."/>
            <person name="Delehaunty K."/>
            <person name="Do C.B."/>
            <person name="Ebling H."/>
            <person name="Edwards K."/>
            <person name="Eickbush T."/>
            <person name="Evans J.D."/>
            <person name="Filipski A."/>
            <person name="Findeiss S."/>
            <person name="Freyhult E."/>
            <person name="Fulton L."/>
            <person name="Fulton R."/>
            <person name="Garcia A.C."/>
            <person name="Gardiner A."/>
            <person name="Garfield D.A."/>
            <person name="Garvin B.E."/>
            <person name="Gibson G."/>
            <person name="Gilbert D."/>
            <person name="Gnerre S."/>
            <person name="Godfrey J."/>
            <person name="Good R."/>
            <person name="Gotea V."/>
            <person name="Gravely B."/>
            <person name="Greenberg A.J."/>
            <person name="Griffiths-Jones S."/>
            <person name="Gross S."/>
            <person name="Guigo R."/>
            <person name="Gustafson E.A."/>
            <person name="Haerty W."/>
            <person name="Hahn M.W."/>
            <person name="Halligan D.L."/>
            <person name="Halpern A.L."/>
            <person name="Halter G.M."/>
            <person name="Han M.V."/>
            <person name="Heger A."/>
            <person name="Hillier L."/>
            <person name="Hinrichs A.S."/>
            <person name="Holmes I."/>
            <person name="Hoskins R.A."/>
            <person name="Hubisz M.J."/>
            <person name="Hultmark D."/>
            <person name="Huntley M.A."/>
            <person name="Jaffe D.B."/>
            <person name="Jagadeeshan S."/>
            <person name="Jeck W.R."/>
            <person name="Johnson J."/>
            <person name="Jones C.D."/>
            <person name="Jordan W.C."/>
            <person name="Karpen G.H."/>
            <person name="Kataoka E."/>
            <person name="Keightley P.D."/>
            <person name="Kheradpour P."/>
            <person name="Kirkness E.F."/>
            <person name="Koerich L.B."/>
            <person name="Kristiansen K."/>
            <person name="Kudrna D."/>
            <person name="Kulathinal R.J."/>
            <person name="Kumar S."/>
            <person name="Kwok R."/>
            <person name="Lander E."/>
            <person name="Langley C.H."/>
            <person name="Lapoint R."/>
            <person name="Lazzaro B.P."/>
            <person name="Lee S.J."/>
            <person name="Levesque L."/>
            <person name="Li R."/>
            <person name="Lin C.F."/>
            <person name="Lin M.F."/>
            <person name="Lindblad-Toh K."/>
            <person name="Llopart A."/>
            <person name="Long M."/>
            <person name="Low L."/>
            <person name="Lozovsky E."/>
            <person name="Lu J."/>
            <person name="Luo M."/>
            <person name="Machado C.A."/>
            <person name="Makalowski W."/>
            <person name="Marzo M."/>
            <person name="Matsuda M."/>
            <person name="Matzkin L."/>
            <person name="McAllister B."/>
            <person name="McBride C.S."/>
            <person name="McKernan B."/>
            <person name="McKernan K."/>
            <person name="Mendez-Lago M."/>
            <person name="Minx P."/>
            <person name="Mollenhauer M.U."/>
            <person name="Montooth K."/>
            <person name="Mount S.M."/>
            <person name="Mu X."/>
            <person name="Myers E."/>
            <person name="Negre B."/>
            <person name="Newfeld S."/>
            <person name="Nielsen R."/>
            <person name="Noor M.A."/>
            <person name="O'Grady P."/>
            <person name="Pachter L."/>
            <person name="Papaceit M."/>
            <person name="Parisi M.J."/>
            <person name="Parisi M."/>
            <person name="Parts L."/>
            <person name="Pedersen J.S."/>
            <person name="Pesole G."/>
            <person name="Phillippy A.M."/>
            <person name="Ponting C.P."/>
            <person name="Pop M."/>
            <person name="Porcelli D."/>
            <person name="Powell J.R."/>
            <person name="Prohaska S."/>
            <person name="Pruitt K."/>
            <person name="Puig M."/>
            <person name="Quesneville H."/>
            <person name="Ram K.R."/>
            <person name="Rand D."/>
            <person name="Rasmussen M.D."/>
            <person name="Reed L.K."/>
            <person name="Reenan R."/>
            <person name="Reily A."/>
            <person name="Remington K.A."/>
            <person name="Rieger T.T."/>
            <person name="Ritchie M.G."/>
            <person name="Robin C."/>
            <person name="Rogers Y.H."/>
            <person name="Rohde C."/>
            <person name="Rozas J."/>
            <person name="Rubenfield M.J."/>
            <person name="Ruiz A."/>
            <person name="Russo S."/>
            <person name="Salzberg S.L."/>
            <person name="Sanchez-Gracia A."/>
            <person name="Saranga D.J."/>
            <person name="Sato H."/>
            <person name="Schaeffer S.W."/>
            <person name="Schatz M.C."/>
            <person name="Schlenke T."/>
            <person name="Schwartz R."/>
            <person name="Segarra C."/>
            <person name="Singh R.S."/>
            <person name="Sirot L."/>
            <person name="Sirota M."/>
            <person name="Sisneros N.B."/>
            <person name="Smith C.D."/>
            <person name="Smith T.F."/>
            <person name="Spieth J."/>
            <person name="Stage D.E."/>
            <person name="Stark A."/>
            <person name="Stephan W."/>
            <person name="Strausberg R.L."/>
            <person name="Strempel S."/>
            <person name="Sturgill D."/>
            <person name="Sutton G."/>
            <person name="Sutton G.G."/>
            <person name="Tao W."/>
            <person name="Teichmann S."/>
            <person name="Tobari Y.N."/>
            <person name="Tomimura Y."/>
            <person name="Tsolas J.M."/>
            <person name="Valente V.L."/>
            <person name="Venter E."/>
            <person name="Venter J.C."/>
            <person name="Vicario S."/>
            <person name="Vieira F.G."/>
            <person name="Vilella A.J."/>
            <person name="Villasante A."/>
            <person name="Walenz B."/>
            <person name="Wang J."/>
            <person name="Wasserman M."/>
            <person name="Watts T."/>
            <person name="Wilson D."/>
            <person name="Wilson R.K."/>
            <person name="Wing R.A."/>
            <person name="Wolfner M.F."/>
            <person name="Wong A."/>
            <person name="Wong G.K."/>
            <person name="Wu C.I."/>
            <person name="Wu G."/>
            <person name="Yamamoto D."/>
            <person name="Yang H.P."/>
            <person name="Yang S.P."/>
            <person name="Yorke J.A."/>
            <person name="Yoshida K."/>
            <person name="Zdobnov E."/>
            <person name="Zhang P."/>
            <person name="Zhang Y."/>
            <person name="Zimin A.V."/>
            <person name="Baldwin J."/>
            <person name="Abdouelleil A."/>
            <person name="Abdulkadir J."/>
            <person name="Abebe A."/>
            <person name="Abera B."/>
            <person name="Abreu J."/>
            <person name="Acer S.C."/>
            <person name="Aftuck L."/>
            <person name="Alexander A."/>
            <person name="An P."/>
            <person name="Anderson E."/>
            <person name="Anderson S."/>
            <person name="Arachi H."/>
            <person name="Azer M."/>
            <person name="Bachantsang P."/>
            <person name="Barry A."/>
            <person name="Bayul T."/>
            <person name="Berlin A."/>
            <person name="Bessette D."/>
            <person name="Bloom T."/>
            <person name="Blye J."/>
            <person name="Boguslavskiy L."/>
            <person name="Bonnet C."/>
            <person name="Boukhgalter B."/>
            <person name="Bourzgui I."/>
            <person name="Brown A."/>
            <person name="Cahill P."/>
            <person name="Channer S."/>
            <person name="Cheshatsang Y."/>
            <person name="Chuda L."/>
            <person name="Citroen M."/>
            <person name="Collymore A."/>
            <person name="Cooke P."/>
            <person name="Costello M."/>
            <person name="D'Aco K."/>
            <person name="Daza R."/>
            <person name="De Haan G."/>
            <person name="DeGray S."/>
            <person name="DeMaso C."/>
            <person name="Dhargay N."/>
            <person name="Dooley K."/>
            <person name="Dooley E."/>
            <person name="Doricent M."/>
            <person name="Dorje P."/>
            <person name="Dorjee K."/>
            <person name="Dupes A."/>
            <person name="Elong R."/>
            <person name="Falk J."/>
            <person name="Farina A."/>
            <person name="Faro S."/>
            <person name="Ferguson D."/>
            <person name="Fisher S."/>
            <person name="Foley C.D."/>
            <person name="Franke A."/>
            <person name="Friedrich D."/>
            <person name="Gadbois L."/>
            <person name="Gearin G."/>
            <person name="Gearin C.R."/>
            <person name="Giannoukos G."/>
            <person name="Goode T."/>
            <person name="Graham J."/>
            <person name="Grandbois E."/>
            <person name="Grewal S."/>
            <person name="Gyaltsen K."/>
            <person name="Hafez N."/>
            <person name="Hagos B."/>
            <person name="Hall J."/>
            <person name="Henson C."/>
            <person name="Hollinger A."/>
            <person name="Honan T."/>
            <person name="Huard M.D."/>
            <person name="Hughes L."/>
            <person name="Hurhula B."/>
            <person name="Husby M.E."/>
            <person name="Kamat A."/>
            <person name="Kanga B."/>
            <person name="Kashin S."/>
            <person name="Khazanovich D."/>
            <person name="Kisner P."/>
            <person name="Lance K."/>
            <person name="Lara M."/>
            <person name="Lee W."/>
            <person name="Lennon N."/>
            <person name="Letendre F."/>
            <person name="LeVine R."/>
            <person name="Lipovsky A."/>
            <person name="Liu X."/>
            <person name="Liu J."/>
            <person name="Liu S."/>
            <person name="Lokyitsang T."/>
            <person name="Lokyitsang Y."/>
            <person name="Lubonja R."/>
            <person name="Lui A."/>
            <person name="MacDonald P."/>
            <person name="Magnisalis V."/>
            <person name="Maru K."/>
            <person name="Matthews C."/>
            <person name="McCusker W."/>
            <person name="McDonough S."/>
            <person name="Mehta T."/>
            <person name="Meldrim J."/>
            <person name="Meneus L."/>
            <person name="Mihai O."/>
            <person name="Mihalev A."/>
            <person name="Mihova T."/>
            <person name="Mittelman R."/>
            <person name="Mlenga V."/>
            <person name="Montmayeur A."/>
            <person name="Mulrain L."/>
            <person name="Navidi A."/>
            <person name="Naylor J."/>
            <person name="Negash T."/>
            <person name="Nguyen T."/>
            <person name="Nguyen N."/>
            <person name="Nicol R."/>
            <person name="Norbu C."/>
            <person name="Norbu N."/>
            <person name="Novod N."/>
            <person name="O'Neill B."/>
            <person name="Osman S."/>
            <person name="Markiewicz E."/>
            <person name="Oyono O.L."/>
            <person name="Patti C."/>
            <person name="Phunkhang P."/>
            <person name="Pierre F."/>
            <person name="Priest M."/>
            <person name="Raghuraman S."/>
            <person name="Rege F."/>
            <person name="Reyes R."/>
            <person name="Rise C."/>
            <person name="Rogov P."/>
            <person name="Ross K."/>
            <person name="Ryan E."/>
            <person name="Settipalli S."/>
            <person name="Shea T."/>
            <person name="Sherpa N."/>
            <person name="Shi L."/>
            <person name="Shih D."/>
            <person name="Sparrow T."/>
            <person name="Spaulding J."/>
            <person name="Stalker J."/>
            <person name="Stange-Thomann N."/>
            <person name="Stavropoulos S."/>
            <person name="Stone C."/>
            <person name="Strader C."/>
            <person name="Tesfaye S."/>
            <person name="Thomson T."/>
            <person name="Thoulutsang Y."/>
            <person name="Thoulutsang D."/>
            <person name="Topham K."/>
            <person name="Topping I."/>
            <person name="Tsamla T."/>
            <person name="Vassiliev H."/>
            <person name="Vo A."/>
            <person name="Wangchuk T."/>
            <person name="Wangdi T."/>
            <person name="Weiand M."/>
            <person name="Wilkinson J."/>
            <person name="Wilson A."/>
            <person name="Yadav S."/>
            <person name="Young G."/>
            <person name="Yu Q."/>
            <person name="Zembek L."/>
            <person name="Zhong D."/>
            <person name="Zimmer A."/>
            <person name="Zwirko Z."/>
            <person name="Jaffe D.B."/>
            <person name="Alvarez P."/>
            <person name="Brockman W."/>
            <person name="Butler J."/>
            <person name="Chin C."/>
            <person name="Gnerre S."/>
            <person name="Grabherr M."/>
            <person name="Kleber M."/>
            <person name="Mauceli E."/>
            <person name="MacCallum I."/>
        </authorList>
    </citation>
    <scope>NUCLEOTIDE SEQUENCE [LARGE SCALE GENOMIC DNA]</scope>
    <source>
        <strain evidence="11">white501</strain>
    </source>
</reference>
<evidence type="ECO:0000256" key="4">
    <source>
        <dbReference type="ARBA" id="ARBA00022741"/>
    </source>
</evidence>
<keyword evidence="5" id="KW-0418">Kinase</keyword>
<dbReference type="Bgee" id="FBgn0190987">
    <property type="expression patterns" value="Expressed in embryo and 3 other cell types or tissues"/>
</dbReference>
<dbReference type="InterPro" id="IPR011009">
    <property type="entry name" value="Kinase-like_dom_sf"/>
</dbReference>
<dbReference type="KEGG" id="dsi:Dsimw501_GD19491"/>
<dbReference type="PANTHER" id="PTHR45998">
    <property type="entry name" value="SERINE/THREONINE-PROTEIN KINASE 16"/>
    <property type="match status" value="1"/>
</dbReference>
<comment type="catalytic activity">
    <reaction evidence="8">
        <text>L-seryl-[protein] + ATP = O-phospho-L-seryl-[protein] + ADP + H(+)</text>
        <dbReference type="Rhea" id="RHEA:17989"/>
        <dbReference type="Rhea" id="RHEA-COMP:9863"/>
        <dbReference type="Rhea" id="RHEA-COMP:11604"/>
        <dbReference type="ChEBI" id="CHEBI:15378"/>
        <dbReference type="ChEBI" id="CHEBI:29999"/>
        <dbReference type="ChEBI" id="CHEBI:30616"/>
        <dbReference type="ChEBI" id="CHEBI:83421"/>
        <dbReference type="ChEBI" id="CHEBI:456216"/>
        <dbReference type="EC" id="2.7.11.1"/>
    </reaction>
</comment>
<dbReference type="HOGENOM" id="CLU_000288_109_2_1"/>
<dbReference type="EMBL" id="CM000364">
    <property type="protein sequence ID" value="EDX11967.1"/>
    <property type="molecule type" value="Genomic_DNA"/>
</dbReference>
<dbReference type="GO" id="GO:0045793">
    <property type="term" value="P:positive regulation of cell size"/>
    <property type="evidence" value="ECO:0007669"/>
    <property type="project" value="EnsemblMetazoa"/>
</dbReference>
<comment type="catalytic activity">
    <reaction evidence="7">
        <text>L-threonyl-[protein] + ATP = O-phospho-L-threonyl-[protein] + ADP + H(+)</text>
        <dbReference type="Rhea" id="RHEA:46608"/>
        <dbReference type="Rhea" id="RHEA-COMP:11060"/>
        <dbReference type="Rhea" id="RHEA-COMP:11605"/>
        <dbReference type="ChEBI" id="CHEBI:15378"/>
        <dbReference type="ChEBI" id="CHEBI:30013"/>
        <dbReference type="ChEBI" id="CHEBI:30616"/>
        <dbReference type="ChEBI" id="CHEBI:61977"/>
        <dbReference type="ChEBI" id="CHEBI:456216"/>
        <dbReference type="EC" id="2.7.11.1"/>
    </reaction>
</comment>
<dbReference type="InterPro" id="IPR000719">
    <property type="entry name" value="Prot_kinase_dom"/>
</dbReference>
<proteinExistence type="predicted"/>
<accession>B4QZK9</accession>
<organism evidence="10 11">
    <name type="scientific">Drosophila simulans</name>
    <name type="common">Fruit fly</name>
    <dbReference type="NCBI Taxonomy" id="7240"/>
    <lineage>
        <taxon>Eukaryota</taxon>
        <taxon>Metazoa</taxon>
        <taxon>Ecdysozoa</taxon>
        <taxon>Arthropoda</taxon>
        <taxon>Hexapoda</taxon>
        <taxon>Insecta</taxon>
        <taxon>Pterygota</taxon>
        <taxon>Neoptera</taxon>
        <taxon>Endopterygota</taxon>
        <taxon>Diptera</taxon>
        <taxon>Brachycera</taxon>
        <taxon>Muscomorpha</taxon>
        <taxon>Ephydroidea</taxon>
        <taxon>Drosophilidae</taxon>
        <taxon>Drosophila</taxon>
        <taxon>Sophophora</taxon>
    </lineage>
</organism>
<feature type="domain" description="Protein kinase" evidence="9">
    <location>
        <begin position="30"/>
        <end position="313"/>
    </location>
</feature>
<sequence length="320" mass="36560">MQSIGWTLIMKRGCLFSCRKETLNINGSRYTIRERLATGGFSLIDLGENASTRRSYAIKRITCHSIDDQNIALREIENCRKIDSENVIRVVDYELKGQADIVINTTSTLFIVLPYYKHGSLADHLQLRSRKQDHMPEAQILQIFLGVCEGLKAIHEAKPVPLAHRDLKTANICLSDSFEPIIVDLGSMTEARLQIVGQTDAQRLQDEAEERSSIVYRAPELFTVKTYCTIDERTDIWSLGCVLYAMCYFNSPYDPIYERGDSVALAVLSGNINIPEDSIYTEDMHELIKYMLRTDPMERPFVFSVIERTHDLIQKLEGRL</sequence>
<dbReference type="Gene3D" id="1.10.510.10">
    <property type="entry name" value="Transferase(Phosphotransferase) domain 1"/>
    <property type="match status" value="1"/>
</dbReference>
<name>B4QZK9_DROSI</name>
<keyword evidence="2" id="KW-0723">Serine/threonine-protein kinase</keyword>
<evidence type="ECO:0000313" key="10">
    <source>
        <dbReference type="EMBL" id="EDX11967.1"/>
    </source>
</evidence>
<keyword evidence="4" id="KW-0547">Nucleotide-binding</keyword>
<keyword evidence="3" id="KW-0808">Transferase</keyword>
<evidence type="ECO:0000256" key="2">
    <source>
        <dbReference type="ARBA" id="ARBA00022527"/>
    </source>
</evidence>